<gene>
    <name evidence="1" type="ORF">SAMN04488519_107177</name>
</gene>
<sequence>MIIQTTNASFLIENCEFDSALVAIHSDSRFELSRLFGSVKVKSSDSHTYPFTVRISKQEFTDSLILLIKEIDYTSFSQLESNWM</sequence>
<keyword evidence="2" id="KW-1185">Reference proteome</keyword>
<dbReference type="AlphaFoldDB" id="A0A1I5HPA1"/>
<name>A0A1I5HPA1_9BACT</name>
<organism evidence="1 2">
    <name type="scientific">Algoriphagus ornithinivorans</name>
    <dbReference type="NCBI Taxonomy" id="226506"/>
    <lineage>
        <taxon>Bacteria</taxon>
        <taxon>Pseudomonadati</taxon>
        <taxon>Bacteroidota</taxon>
        <taxon>Cytophagia</taxon>
        <taxon>Cytophagales</taxon>
        <taxon>Cyclobacteriaceae</taxon>
        <taxon>Algoriphagus</taxon>
    </lineage>
</organism>
<proteinExistence type="predicted"/>
<protein>
    <submittedName>
        <fullName evidence="1">Uncharacterized protein</fullName>
    </submittedName>
</protein>
<dbReference type="Proteomes" id="UP000199564">
    <property type="component" value="Unassembled WGS sequence"/>
</dbReference>
<dbReference type="EMBL" id="FOVW01000007">
    <property type="protein sequence ID" value="SFO50073.1"/>
    <property type="molecule type" value="Genomic_DNA"/>
</dbReference>
<evidence type="ECO:0000313" key="2">
    <source>
        <dbReference type="Proteomes" id="UP000199564"/>
    </source>
</evidence>
<accession>A0A1I5HPA1</accession>
<evidence type="ECO:0000313" key="1">
    <source>
        <dbReference type="EMBL" id="SFO50073.1"/>
    </source>
</evidence>
<dbReference type="RefSeq" id="WP_091654594.1">
    <property type="nucleotide sequence ID" value="NZ_FOVW01000007.1"/>
</dbReference>
<reference evidence="2" key="1">
    <citation type="submission" date="2016-10" db="EMBL/GenBank/DDBJ databases">
        <authorList>
            <person name="Varghese N."/>
            <person name="Submissions S."/>
        </authorList>
    </citation>
    <scope>NUCLEOTIDE SEQUENCE [LARGE SCALE GENOMIC DNA]</scope>
    <source>
        <strain evidence="2">DSM 15282</strain>
    </source>
</reference>